<keyword evidence="2" id="KW-1185">Reference proteome</keyword>
<dbReference type="Proteomes" id="UP000011529">
    <property type="component" value="Unassembled WGS sequence"/>
</dbReference>
<protein>
    <submittedName>
        <fullName evidence="1">Transposase</fullName>
    </submittedName>
</protein>
<sequence length="66" mass="7616">MQIDWADSKYDNHALIAWLGPQRIIASYSAPKAAKGFVLLPKRWGVQRTFSRFGRWWRLLKANGIG</sequence>
<organism evidence="1 2">
    <name type="scientific">Rhodopirellula europaea 6C</name>
    <dbReference type="NCBI Taxonomy" id="1263867"/>
    <lineage>
        <taxon>Bacteria</taxon>
        <taxon>Pseudomonadati</taxon>
        <taxon>Planctomycetota</taxon>
        <taxon>Planctomycetia</taxon>
        <taxon>Pirellulales</taxon>
        <taxon>Pirellulaceae</taxon>
        <taxon>Rhodopirellula</taxon>
    </lineage>
</organism>
<name>M2B6K3_9BACT</name>
<evidence type="ECO:0000313" key="1">
    <source>
        <dbReference type="EMBL" id="EMB17373.1"/>
    </source>
</evidence>
<comment type="caution">
    <text evidence="1">The sequence shown here is derived from an EMBL/GenBank/DDBJ whole genome shotgun (WGS) entry which is preliminary data.</text>
</comment>
<reference evidence="1" key="2">
    <citation type="journal article" date="2013" name="Mar. Genomics">
        <title>Expression of sulfatases in Rhodopirellula baltica and the diversity of sulfatases in the genus Rhodopirellula.</title>
        <authorList>
            <person name="Wegner C.E."/>
            <person name="Richter-Heitmann T."/>
            <person name="Klindworth A."/>
            <person name="Klockow C."/>
            <person name="Richter M."/>
            <person name="Achstetter T."/>
            <person name="Glockner F.O."/>
            <person name="Harder J."/>
        </authorList>
    </citation>
    <scope>NUCLEOTIDE SEQUENCE [LARGE SCALE GENOMIC DNA]</scope>
    <source>
        <strain evidence="1">6C</strain>
    </source>
</reference>
<accession>M2B6K3</accession>
<dbReference type="PATRIC" id="fig|1263867.3.peg.2027"/>
<dbReference type="AlphaFoldDB" id="M2B6K3"/>
<dbReference type="EMBL" id="ANMO01000097">
    <property type="protein sequence ID" value="EMB17373.1"/>
    <property type="molecule type" value="Genomic_DNA"/>
</dbReference>
<evidence type="ECO:0000313" key="2">
    <source>
        <dbReference type="Proteomes" id="UP000011529"/>
    </source>
</evidence>
<reference evidence="1" key="1">
    <citation type="submission" date="2012-11" db="EMBL/GenBank/DDBJ databases">
        <title>Permanent draft genomes of Rhodopirellula europaea strain SH398 and 6C.</title>
        <authorList>
            <person name="Richter M."/>
            <person name="Richter-Heitmann T."/>
            <person name="Frank C."/>
            <person name="Harder J."/>
            <person name="Glockner F.O."/>
        </authorList>
    </citation>
    <scope>NUCLEOTIDE SEQUENCE</scope>
    <source>
        <strain evidence="1">6C</strain>
    </source>
</reference>
<gene>
    <name evidence="1" type="ORF">RE6C_01911</name>
</gene>
<proteinExistence type="predicted"/>